<keyword evidence="2" id="KW-1185">Reference proteome</keyword>
<dbReference type="InterPro" id="IPR035940">
    <property type="entry name" value="CAP_sf"/>
</dbReference>
<evidence type="ECO:0000313" key="1">
    <source>
        <dbReference type="EMBL" id="VDP86928.1"/>
    </source>
</evidence>
<dbReference type="STRING" id="31246.A0A183Q6R4"/>
<accession>A0A183Q6R4</accession>
<reference evidence="1 2" key="1">
    <citation type="submission" date="2018-11" db="EMBL/GenBank/DDBJ databases">
        <authorList>
            <consortium name="Pathogen Informatics"/>
        </authorList>
    </citation>
    <scope>NUCLEOTIDE SEQUENCE [LARGE SCALE GENOMIC DNA]</scope>
    <source>
        <strain>Denwood</strain>
        <strain evidence="2">Zambia</strain>
    </source>
</reference>
<dbReference type="SUPFAM" id="SSF55797">
    <property type="entry name" value="PR-1-like"/>
    <property type="match status" value="1"/>
</dbReference>
<protein>
    <submittedName>
        <fullName evidence="1">Uncharacterized protein</fullName>
    </submittedName>
</protein>
<gene>
    <name evidence="1" type="ORF">SMTD_LOCUS22301</name>
</gene>
<proteinExistence type="predicted"/>
<dbReference type="Gene3D" id="3.40.33.10">
    <property type="entry name" value="CAP"/>
    <property type="match status" value="1"/>
</dbReference>
<dbReference type="EMBL" id="UZAL01050733">
    <property type="protein sequence ID" value="VDP86928.1"/>
    <property type="molecule type" value="Genomic_DNA"/>
</dbReference>
<sequence length="120" mass="13217">MVWAKTTDIGCGVASCPKNVLSIVCNYGPGGNWNNENPYEVKSREFCPSSENTNNEIVVPSTVSQLDEFTLSNVLNEQTVSLDMGNSSNAGNNMNIQMFNKTLPEPNILMDDSICYYISH</sequence>
<dbReference type="Proteomes" id="UP000269396">
    <property type="component" value="Unassembled WGS sequence"/>
</dbReference>
<evidence type="ECO:0000313" key="2">
    <source>
        <dbReference type="Proteomes" id="UP000269396"/>
    </source>
</evidence>
<dbReference type="AlphaFoldDB" id="A0A183Q6R4"/>
<name>A0A183Q6R4_9TREM</name>
<organism evidence="1 2">
    <name type="scientific">Schistosoma mattheei</name>
    <dbReference type="NCBI Taxonomy" id="31246"/>
    <lineage>
        <taxon>Eukaryota</taxon>
        <taxon>Metazoa</taxon>
        <taxon>Spiralia</taxon>
        <taxon>Lophotrochozoa</taxon>
        <taxon>Platyhelminthes</taxon>
        <taxon>Trematoda</taxon>
        <taxon>Digenea</taxon>
        <taxon>Strigeidida</taxon>
        <taxon>Schistosomatoidea</taxon>
        <taxon>Schistosomatidae</taxon>
        <taxon>Schistosoma</taxon>
    </lineage>
</organism>